<evidence type="ECO:0000256" key="3">
    <source>
        <dbReference type="ARBA" id="ARBA00022490"/>
    </source>
</evidence>
<evidence type="ECO:0000256" key="9">
    <source>
        <dbReference type="ARBA" id="ARBA00041087"/>
    </source>
</evidence>
<evidence type="ECO:0000313" key="13">
    <source>
        <dbReference type="RefSeq" id="XP_024613772.1"/>
    </source>
</evidence>
<keyword evidence="4" id="KW-0282">Flagellum</keyword>
<dbReference type="RefSeq" id="XP_024613772.1">
    <property type="nucleotide sequence ID" value="XM_024758004.1"/>
</dbReference>
<comment type="subcellular location">
    <subcellularLocation>
        <location evidence="1">Cytoplasm</location>
        <location evidence="1">Cytoskeleton</location>
        <location evidence="1">Flagellum axoneme</location>
    </subcellularLocation>
</comment>
<keyword evidence="12" id="KW-1185">Reference proteome</keyword>
<comment type="similarity">
    <text evidence="2">Belongs to the RIB43A family.</text>
</comment>
<dbReference type="AlphaFoldDB" id="A0A341CIL5"/>
<dbReference type="InterPro" id="IPR008805">
    <property type="entry name" value="RIB43A"/>
</dbReference>
<evidence type="ECO:0000256" key="10">
    <source>
        <dbReference type="ARBA" id="ARBA00046435"/>
    </source>
</evidence>
<dbReference type="InParanoid" id="A0A341CIL5"/>
<evidence type="ECO:0000256" key="2">
    <source>
        <dbReference type="ARBA" id="ARBA00006875"/>
    </source>
</evidence>
<evidence type="ECO:0000256" key="6">
    <source>
        <dbReference type="ARBA" id="ARBA00023069"/>
    </source>
</evidence>
<keyword evidence="3" id="KW-0963">Cytoplasm</keyword>
<dbReference type="CTD" id="158787"/>
<dbReference type="Proteomes" id="UP000252040">
    <property type="component" value="Unplaced"/>
</dbReference>
<evidence type="ECO:0000313" key="12">
    <source>
        <dbReference type="Proteomes" id="UP000252040"/>
    </source>
</evidence>
<gene>
    <name evidence="13" type="primary">RIBC1</name>
</gene>
<dbReference type="PANTHER" id="PTHR14517">
    <property type="entry name" value="RIB43A-RELATED"/>
    <property type="match status" value="1"/>
</dbReference>
<proteinExistence type="inferred from homology"/>
<keyword evidence="5" id="KW-0175">Coiled coil</keyword>
<evidence type="ECO:0000256" key="8">
    <source>
        <dbReference type="ARBA" id="ARBA00023273"/>
    </source>
</evidence>
<feature type="region of interest" description="Disordered" evidence="11">
    <location>
        <begin position="51"/>
        <end position="80"/>
    </location>
</feature>
<keyword evidence="7" id="KW-0206">Cytoskeleton</keyword>
<dbReference type="FunCoup" id="A0A341CIL5">
    <property type="interactions" value="179"/>
</dbReference>
<evidence type="ECO:0000256" key="1">
    <source>
        <dbReference type="ARBA" id="ARBA00004611"/>
    </source>
</evidence>
<reference evidence="13" key="1">
    <citation type="submission" date="2025-08" db="UniProtKB">
        <authorList>
            <consortium name="RefSeq"/>
        </authorList>
    </citation>
    <scope>IDENTIFICATION</scope>
    <source>
        <tissue evidence="13">Meat</tissue>
    </source>
</reference>
<evidence type="ECO:0000256" key="4">
    <source>
        <dbReference type="ARBA" id="ARBA00022846"/>
    </source>
</evidence>
<sequence>MYKVDPPPDPKEVAAIEARRNQEKEQQSQFFNVWTREMRVDAEALNSQVEEKKLRKAKKQSKVAAYGKSPRPGASQRRKARAEWDNAGQFCFGVGPEAWGVVRQTRLTFGDSGCAEWALSLPWGLLHAPTHHPQVPTRCNMMWWLRYYRRNRQNGQVGWPRKCKFRKQKKQLKKRRELDFWDSDRLWREFPAHLGDNDPHWGPTSLQCFSGEDLDRAICLRMQQEEFMHSLEKPLQEQQQARVENCADMLSEQLHLAVDLQATQLAKLEDCCHKAIMSAMANANKAQVAKMAKQQRREHQHQQEDNLMENQNQITSELLTENPQVAQNPMAPHRVLPYCWKGVILEQRAAIRKVQEVQHHEKEAQRQTEQALDTKWESQPMCLAQAAMELEEQERELCAEFRRVLGSFNQ</sequence>
<evidence type="ECO:0000256" key="7">
    <source>
        <dbReference type="ARBA" id="ARBA00023212"/>
    </source>
</evidence>
<protein>
    <recommendedName>
        <fullName evidence="9">RIB43A-like with coiled-coils protein 1</fullName>
    </recommendedName>
</protein>
<dbReference type="PANTHER" id="PTHR14517:SF11">
    <property type="entry name" value="RIB43A-LIKE WITH COILED-COILS PROTEIN 1"/>
    <property type="match status" value="1"/>
</dbReference>
<name>A0A341CIL5_NEOAA</name>
<dbReference type="KEGG" id="nasi:112408415"/>
<accession>A0A341CIL5</accession>
<dbReference type="Pfam" id="PF05914">
    <property type="entry name" value="RIB43A"/>
    <property type="match status" value="2"/>
</dbReference>
<evidence type="ECO:0000256" key="11">
    <source>
        <dbReference type="SAM" id="MobiDB-lite"/>
    </source>
</evidence>
<dbReference type="GeneID" id="112408415"/>
<keyword evidence="8" id="KW-0966">Cell projection</keyword>
<organism evidence="12 13">
    <name type="scientific">Neophocaena asiaeorientalis asiaeorientalis</name>
    <name type="common">Yangtze finless porpoise</name>
    <name type="synonym">Neophocaena phocaenoides subsp. asiaeorientalis</name>
    <dbReference type="NCBI Taxonomy" id="1706337"/>
    <lineage>
        <taxon>Eukaryota</taxon>
        <taxon>Metazoa</taxon>
        <taxon>Chordata</taxon>
        <taxon>Craniata</taxon>
        <taxon>Vertebrata</taxon>
        <taxon>Euteleostomi</taxon>
        <taxon>Mammalia</taxon>
        <taxon>Eutheria</taxon>
        <taxon>Laurasiatheria</taxon>
        <taxon>Artiodactyla</taxon>
        <taxon>Whippomorpha</taxon>
        <taxon>Cetacea</taxon>
        <taxon>Odontoceti</taxon>
        <taxon>Phocoenidae</taxon>
        <taxon>Neophocaena</taxon>
    </lineage>
</organism>
<evidence type="ECO:0000256" key="5">
    <source>
        <dbReference type="ARBA" id="ARBA00023054"/>
    </source>
</evidence>
<dbReference type="STRING" id="1706337.A0A341CIL5"/>
<keyword evidence="6" id="KW-0969">Cilium</keyword>
<comment type="subunit">
    <text evidence="10">Microtubule inner protein component of sperm flagellar doublet microtubules.</text>
</comment>